<comment type="caution">
    <text evidence="1">The sequence shown here is derived from an EMBL/GenBank/DDBJ whole genome shotgun (WGS) entry which is preliminary data.</text>
</comment>
<protein>
    <submittedName>
        <fullName evidence="1">Uncharacterized protein</fullName>
    </submittedName>
</protein>
<name>A0A934KN60_9FLAO</name>
<dbReference type="RefSeq" id="WP_199602160.1">
    <property type="nucleotide sequence ID" value="NZ_JAEHJZ010000044.1"/>
</dbReference>
<accession>A0A934KN60</accession>
<organism evidence="1 2">
    <name type="scientific">Gelidibacter salicanalis</name>
    <dbReference type="NCBI Taxonomy" id="291193"/>
    <lineage>
        <taxon>Bacteria</taxon>
        <taxon>Pseudomonadati</taxon>
        <taxon>Bacteroidota</taxon>
        <taxon>Flavobacteriia</taxon>
        <taxon>Flavobacteriales</taxon>
        <taxon>Flavobacteriaceae</taxon>
        <taxon>Gelidibacter</taxon>
    </lineage>
</organism>
<dbReference type="EMBL" id="JAEHJZ010000044">
    <property type="protein sequence ID" value="MBJ7882307.1"/>
    <property type="molecule type" value="Genomic_DNA"/>
</dbReference>
<dbReference type="Proteomes" id="UP000662373">
    <property type="component" value="Unassembled WGS sequence"/>
</dbReference>
<evidence type="ECO:0000313" key="2">
    <source>
        <dbReference type="Proteomes" id="UP000662373"/>
    </source>
</evidence>
<reference evidence="1 2" key="1">
    <citation type="submission" date="2020-09" db="EMBL/GenBank/DDBJ databases">
        <title>Draft genome of Gelidibacter salicanalis PAMC21136.</title>
        <authorList>
            <person name="Park H."/>
        </authorList>
    </citation>
    <scope>NUCLEOTIDE SEQUENCE [LARGE SCALE GENOMIC DNA]</scope>
    <source>
        <strain evidence="1 2">PAMC21136</strain>
    </source>
</reference>
<dbReference type="AlphaFoldDB" id="A0A934KN60"/>
<evidence type="ECO:0000313" key="1">
    <source>
        <dbReference type="EMBL" id="MBJ7882307.1"/>
    </source>
</evidence>
<sequence>MVVNYTRFKFTEGFSFKPIETATMERLDDSFVVNIYPYYNYSGIYYIESVRRKIFGTVVFRTMKSDVNNSDLSQLNTFNEYFISIAPDGSRASIYKSNLEGIMLKF</sequence>
<keyword evidence="2" id="KW-1185">Reference proteome</keyword>
<proteinExistence type="predicted"/>
<gene>
    <name evidence="1" type="ORF">JEM65_16865</name>
</gene>